<keyword evidence="2" id="KW-0325">Glycoprotein</keyword>
<dbReference type="EMBL" id="JBBNAG010000011">
    <property type="protein sequence ID" value="KAK9095132.1"/>
    <property type="molecule type" value="Genomic_DNA"/>
</dbReference>
<comment type="caution">
    <text evidence="7">The sequence shown here is derived from an EMBL/GenBank/DDBJ whole genome shotgun (WGS) entry which is preliminary data.</text>
</comment>
<evidence type="ECO:0000256" key="5">
    <source>
        <dbReference type="SAM" id="SignalP"/>
    </source>
</evidence>
<evidence type="ECO:0000259" key="6">
    <source>
        <dbReference type="PROSITE" id="PS51485"/>
    </source>
</evidence>
<evidence type="ECO:0000313" key="7">
    <source>
        <dbReference type="EMBL" id="KAK9095132.1"/>
    </source>
</evidence>
<dbReference type="Proteomes" id="UP001419268">
    <property type="component" value="Unassembled WGS sequence"/>
</dbReference>
<proteinExistence type="predicted"/>
<reference evidence="7 8" key="1">
    <citation type="submission" date="2024-01" db="EMBL/GenBank/DDBJ databases">
        <title>Genome assemblies of Stephania.</title>
        <authorList>
            <person name="Yang L."/>
        </authorList>
    </citation>
    <scope>NUCLEOTIDE SEQUENCE [LARGE SCALE GENOMIC DNA]</scope>
    <source>
        <strain evidence="7">JXDWG</strain>
        <tissue evidence="7">Leaf</tissue>
    </source>
</reference>
<feature type="chain" id="PRO_5043005658" description="Phytocyanin domain-containing protein" evidence="5">
    <location>
        <begin position="23"/>
        <end position="189"/>
    </location>
</feature>
<evidence type="ECO:0000256" key="2">
    <source>
        <dbReference type="ARBA" id="ARBA00023180"/>
    </source>
</evidence>
<evidence type="ECO:0000256" key="3">
    <source>
        <dbReference type="SAM" id="MobiDB-lite"/>
    </source>
</evidence>
<dbReference type="InterPro" id="IPR008972">
    <property type="entry name" value="Cupredoxin"/>
</dbReference>
<feature type="compositionally biased region" description="Pro residues" evidence="3">
    <location>
        <begin position="152"/>
        <end position="162"/>
    </location>
</feature>
<dbReference type="GO" id="GO:0009055">
    <property type="term" value="F:electron transfer activity"/>
    <property type="evidence" value="ECO:0007669"/>
    <property type="project" value="InterPro"/>
</dbReference>
<keyword evidence="8" id="KW-1185">Reference proteome</keyword>
<evidence type="ECO:0000313" key="8">
    <source>
        <dbReference type="Proteomes" id="UP001419268"/>
    </source>
</evidence>
<dbReference type="Pfam" id="PF02298">
    <property type="entry name" value="Cu_bind_like"/>
    <property type="match status" value="1"/>
</dbReference>
<gene>
    <name evidence="7" type="ORF">Scep_026601</name>
</gene>
<name>A0AAP0EQS2_9MAGN</name>
<dbReference type="PANTHER" id="PTHR33021:SF350">
    <property type="entry name" value="UCLACYANIN-2"/>
    <property type="match status" value="1"/>
</dbReference>
<keyword evidence="4" id="KW-1133">Transmembrane helix</keyword>
<dbReference type="InterPro" id="IPR039391">
    <property type="entry name" value="Phytocyanin-like"/>
</dbReference>
<dbReference type="GO" id="GO:0046872">
    <property type="term" value="F:metal ion binding"/>
    <property type="evidence" value="ECO:0007669"/>
    <property type="project" value="UniProtKB-KW"/>
</dbReference>
<keyword evidence="4" id="KW-0472">Membrane</keyword>
<keyword evidence="5" id="KW-0732">Signal</keyword>
<keyword evidence="1" id="KW-0479">Metal-binding</keyword>
<protein>
    <recommendedName>
        <fullName evidence="6">Phytocyanin domain-containing protein</fullName>
    </recommendedName>
</protein>
<dbReference type="FunFam" id="2.60.40.420:FF:000003">
    <property type="entry name" value="Blue copper"/>
    <property type="match status" value="1"/>
</dbReference>
<feature type="compositionally biased region" description="Low complexity" evidence="3">
    <location>
        <begin position="122"/>
        <end position="151"/>
    </location>
</feature>
<dbReference type="GO" id="GO:0005886">
    <property type="term" value="C:plasma membrane"/>
    <property type="evidence" value="ECO:0007669"/>
    <property type="project" value="TreeGrafter"/>
</dbReference>
<evidence type="ECO:0000256" key="4">
    <source>
        <dbReference type="SAM" id="Phobius"/>
    </source>
</evidence>
<feature type="signal peptide" evidence="5">
    <location>
        <begin position="1"/>
        <end position="22"/>
    </location>
</feature>
<keyword evidence="4" id="KW-0812">Transmembrane</keyword>
<organism evidence="7 8">
    <name type="scientific">Stephania cephalantha</name>
    <dbReference type="NCBI Taxonomy" id="152367"/>
    <lineage>
        <taxon>Eukaryota</taxon>
        <taxon>Viridiplantae</taxon>
        <taxon>Streptophyta</taxon>
        <taxon>Embryophyta</taxon>
        <taxon>Tracheophyta</taxon>
        <taxon>Spermatophyta</taxon>
        <taxon>Magnoliopsida</taxon>
        <taxon>Ranunculales</taxon>
        <taxon>Menispermaceae</taxon>
        <taxon>Menispermoideae</taxon>
        <taxon>Cissampelideae</taxon>
        <taxon>Stephania</taxon>
    </lineage>
</organism>
<dbReference type="AlphaFoldDB" id="A0AAP0EQS2"/>
<feature type="region of interest" description="Disordered" evidence="3">
    <location>
        <begin position="122"/>
        <end position="168"/>
    </location>
</feature>
<feature type="transmembrane region" description="Helical" evidence="4">
    <location>
        <begin position="169"/>
        <end position="188"/>
    </location>
</feature>
<dbReference type="CDD" id="cd04216">
    <property type="entry name" value="Phytocyanin"/>
    <property type="match status" value="1"/>
</dbReference>
<dbReference type="PROSITE" id="PS51485">
    <property type="entry name" value="PHYTOCYANIN"/>
    <property type="match status" value="1"/>
</dbReference>
<sequence>MAMATTAALLLAFLLAAPMALAVDYKVGDDSGWDQGVNYDNWAKGKTFQVGDNLLFSYGGSHSVDVVSQSDYTSCNTGNAITTYTGGSNTVKLDKAGAMYFVCPAFGHCQGGMKLAVTVSAASTTPSGGSPPSTTTPPSSSSPNGPSSPTTPNSPPSSPTPKPSSASTMNGMMGLVVLGASMAIVGLMG</sequence>
<dbReference type="InterPro" id="IPR003245">
    <property type="entry name" value="Phytocyanin_dom"/>
</dbReference>
<dbReference type="PANTHER" id="PTHR33021">
    <property type="entry name" value="BLUE COPPER PROTEIN"/>
    <property type="match status" value="1"/>
</dbReference>
<dbReference type="SUPFAM" id="SSF49503">
    <property type="entry name" value="Cupredoxins"/>
    <property type="match status" value="1"/>
</dbReference>
<accession>A0AAP0EQS2</accession>
<evidence type="ECO:0000256" key="1">
    <source>
        <dbReference type="ARBA" id="ARBA00022723"/>
    </source>
</evidence>
<feature type="domain" description="Phytocyanin" evidence="6">
    <location>
        <begin position="23"/>
        <end position="121"/>
    </location>
</feature>
<dbReference type="Gene3D" id="2.60.40.420">
    <property type="entry name" value="Cupredoxins - blue copper proteins"/>
    <property type="match status" value="1"/>
</dbReference>